<dbReference type="Proteomes" id="UP001165060">
    <property type="component" value="Unassembled WGS sequence"/>
</dbReference>
<reference evidence="2 3" key="1">
    <citation type="journal article" date="2023" name="Commun. Biol.">
        <title>Genome analysis of Parmales, the sister group of diatoms, reveals the evolutionary specialization of diatoms from phago-mixotrophs to photoautotrophs.</title>
        <authorList>
            <person name="Ban H."/>
            <person name="Sato S."/>
            <person name="Yoshikawa S."/>
            <person name="Yamada K."/>
            <person name="Nakamura Y."/>
            <person name="Ichinomiya M."/>
            <person name="Sato N."/>
            <person name="Blanc-Mathieu R."/>
            <person name="Endo H."/>
            <person name="Kuwata A."/>
            <person name="Ogata H."/>
        </authorList>
    </citation>
    <scope>NUCLEOTIDE SEQUENCE [LARGE SCALE GENOMIC DNA]</scope>
</reference>
<keyword evidence="3" id="KW-1185">Reference proteome</keyword>
<feature type="compositionally biased region" description="Low complexity" evidence="1">
    <location>
        <begin position="137"/>
        <end position="148"/>
    </location>
</feature>
<gene>
    <name evidence="2" type="ORF">TeGR_g14469</name>
</gene>
<protein>
    <submittedName>
        <fullName evidence="2">Uncharacterized protein</fullName>
    </submittedName>
</protein>
<organism evidence="2 3">
    <name type="scientific">Tetraparma gracilis</name>
    <dbReference type="NCBI Taxonomy" id="2962635"/>
    <lineage>
        <taxon>Eukaryota</taxon>
        <taxon>Sar</taxon>
        <taxon>Stramenopiles</taxon>
        <taxon>Ochrophyta</taxon>
        <taxon>Bolidophyceae</taxon>
        <taxon>Parmales</taxon>
        <taxon>Triparmaceae</taxon>
        <taxon>Tetraparma</taxon>
    </lineage>
</organism>
<sequence length="292" mass="31841">MSAPILCPARHRLLLVSDVDLPSSASLAEHFLQTPSLSSLTLDALIMAGNCASDPADDRLPSAEEDAAQIGSLTCLLSQLENIVCRVLYVPGDRDPFMIRNPTATAPRLTPNSRNLLKSYLKVSYKLSAVGACEPLSPSCLSSSSPDGIDSDDDEDLVEQQQREARDRFRHDVQELVRGGEEDSRKPRLPDSAGPQQSILVTSLRRGSAKDNPLVEYLQTEAAQRQHLLHVASLGTEEKLDASVGDVRLVVPGSLSKRGDFALVELRREGERWRVDSVEFMTVGGSKGSRRV</sequence>
<feature type="compositionally biased region" description="Acidic residues" evidence="1">
    <location>
        <begin position="149"/>
        <end position="158"/>
    </location>
</feature>
<name>A0ABQ6MPL1_9STRA</name>
<evidence type="ECO:0000256" key="1">
    <source>
        <dbReference type="SAM" id="MobiDB-lite"/>
    </source>
</evidence>
<dbReference type="EMBL" id="BRYB01001611">
    <property type="protein sequence ID" value="GMI29649.1"/>
    <property type="molecule type" value="Genomic_DNA"/>
</dbReference>
<evidence type="ECO:0000313" key="3">
    <source>
        <dbReference type="Proteomes" id="UP001165060"/>
    </source>
</evidence>
<feature type="region of interest" description="Disordered" evidence="1">
    <location>
        <begin position="137"/>
        <end position="197"/>
    </location>
</feature>
<evidence type="ECO:0000313" key="2">
    <source>
        <dbReference type="EMBL" id="GMI29649.1"/>
    </source>
</evidence>
<proteinExistence type="predicted"/>
<comment type="caution">
    <text evidence="2">The sequence shown here is derived from an EMBL/GenBank/DDBJ whole genome shotgun (WGS) entry which is preliminary data.</text>
</comment>
<accession>A0ABQ6MPL1</accession>
<feature type="compositionally biased region" description="Basic and acidic residues" evidence="1">
    <location>
        <begin position="161"/>
        <end position="189"/>
    </location>
</feature>